<evidence type="ECO:0000259" key="2">
    <source>
        <dbReference type="Pfam" id="PF13439"/>
    </source>
</evidence>
<dbReference type="Proteomes" id="UP000836597">
    <property type="component" value="Chromosome"/>
</dbReference>
<gene>
    <name evidence="3" type="ORF">DEACI_0251</name>
    <name evidence="4" type="ORF">DEACI_0912</name>
</gene>
<feature type="domain" description="Glycosyltransferase subfamily 4-like N-terminal" evidence="2">
    <location>
        <begin position="189"/>
        <end position="312"/>
    </location>
</feature>
<dbReference type="EMBL" id="LR746496">
    <property type="protein sequence ID" value="CAA7599625.1"/>
    <property type="molecule type" value="Genomic_DNA"/>
</dbReference>
<dbReference type="Pfam" id="PF13439">
    <property type="entry name" value="Glyco_transf_4"/>
    <property type="match status" value="1"/>
</dbReference>
<keyword evidence="5" id="KW-1185">Reference proteome</keyword>
<sequence length="521" mass="57778">MGEPREPLKKPRKVLFIAYFFPPLGGSGVQRTLKFVKYLPQFGVQPLVSTVRNGHNFAYDESLLGEVPASVRVFRSNSLETLWLRKVIEKAARRGRGARGETDTAGVSGAPVQAGAIGAQAQGKATGTRAEAQEPDARAEAKVPGASIQAGTSGASIQAGASGAPAGAMENTPRTMKQRIFDFIDDYLFIPDSKVRWLPLGFLSSGRAARREKVDVLFSSSYPYTVHIMALLVQKVHRCPWIADFRDPWVGNEAMAKDIALRRKLDAWLERKVVKNASYVVNVTPSITEMYRARYPEYREKFVTITNGFDPQDFTHVVPHEFDKFTLIHTGILSKKRSPETLVRALEGLVSERPELRDKLQVVFVGYIPEEFRQMFRESAVADLFQVWPYVPHNVCLDYLAGAQLQLLIFDDSPETKAAYSGKIFDYIGAQKPILGFLPQGVAADLIREKGIGSVVGIGDVEEAQAALAKHYDEWANGVRSVDSIERCAEFSRVSLAGQLAELIESTARVAEAKWDNRKQD</sequence>
<dbReference type="InterPro" id="IPR028098">
    <property type="entry name" value="Glyco_trans_4-like_N"/>
</dbReference>
<evidence type="ECO:0000313" key="5">
    <source>
        <dbReference type="Proteomes" id="UP001071230"/>
    </source>
</evidence>
<protein>
    <submittedName>
        <fullName evidence="4">Glycosyl transferase group 1</fullName>
    </submittedName>
    <submittedName>
        <fullName evidence="3">Glycosyltransferase subfamily 4-like, N-terminal domain protein</fullName>
    </submittedName>
</protein>
<dbReference type="PANTHER" id="PTHR12526">
    <property type="entry name" value="GLYCOSYLTRANSFERASE"/>
    <property type="match status" value="1"/>
</dbReference>
<dbReference type="KEGG" id="aacx:DEACI_0251"/>
<dbReference type="RefSeq" id="WP_240983407.1">
    <property type="nucleotide sequence ID" value="NZ_CDGJ01000028.1"/>
</dbReference>
<dbReference type="SUPFAM" id="SSF53756">
    <property type="entry name" value="UDP-Glycosyltransferase/glycogen phosphorylase"/>
    <property type="match status" value="1"/>
</dbReference>
<reference evidence="4" key="1">
    <citation type="submission" date="2014-11" db="EMBL/GenBank/DDBJ databases">
        <authorList>
            <person name="Hornung B.V."/>
        </authorList>
    </citation>
    <scope>NUCLEOTIDE SEQUENCE</scope>
    <source>
        <strain evidence="4">INE</strain>
    </source>
</reference>
<evidence type="ECO:0000313" key="3">
    <source>
        <dbReference type="EMBL" id="CAA7599625.1"/>
    </source>
</evidence>
<keyword evidence="4" id="KW-0808">Transferase</keyword>
<accession>A0A8S0Y1L7</accession>
<dbReference type="Proteomes" id="UP001071230">
    <property type="component" value="Unassembled WGS sequence"/>
</dbReference>
<dbReference type="Gene3D" id="3.40.50.2000">
    <property type="entry name" value="Glycogen Phosphorylase B"/>
    <property type="match status" value="2"/>
</dbReference>
<reference evidence="3" key="2">
    <citation type="submission" date="2020-01" db="EMBL/GenBank/DDBJ databases">
        <authorList>
            <person name="Hornung B."/>
        </authorList>
    </citation>
    <scope>NUCLEOTIDE SEQUENCE</scope>
    <source>
        <strain evidence="3">PacBioINE</strain>
    </source>
</reference>
<evidence type="ECO:0000313" key="4">
    <source>
        <dbReference type="EMBL" id="CEJ06464.1"/>
    </source>
</evidence>
<feature type="region of interest" description="Disordered" evidence="1">
    <location>
        <begin position="119"/>
        <end position="138"/>
    </location>
</feature>
<dbReference type="EMBL" id="CDGJ01000028">
    <property type="protein sequence ID" value="CEJ06464.1"/>
    <property type="molecule type" value="Genomic_DNA"/>
</dbReference>
<dbReference type="GO" id="GO:0016740">
    <property type="term" value="F:transferase activity"/>
    <property type="evidence" value="ECO:0007669"/>
    <property type="project" value="UniProtKB-KW"/>
</dbReference>
<evidence type="ECO:0000256" key="1">
    <source>
        <dbReference type="SAM" id="MobiDB-lite"/>
    </source>
</evidence>
<organism evidence="3">
    <name type="scientific">Acididesulfobacillus acetoxydans</name>
    <dbReference type="NCBI Taxonomy" id="1561005"/>
    <lineage>
        <taxon>Bacteria</taxon>
        <taxon>Bacillati</taxon>
        <taxon>Bacillota</taxon>
        <taxon>Clostridia</taxon>
        <taxon>Eubacteriales</taxon>
        <taxon>Peptococcaceae</taxon>
        <taxon>Acididesulfobacillus</taxon>
    </lineage>
</organism>
<feature type="compositionally biased region" description="Low complexity" evidence="1">
    <location>
        <begin position="119"/>
        <end position="130"/>
    </location>
</feature>
<dbReference type="AlphaFoldDB" id="A0A8S0Y1L7"/>
<proteinExistence type="predicted"/>
<name>A0A8S0Y1L7_9FIRM</name>